<evidence type="ECO:0000256" key="2">
    <source>
        <dbReference type="SAM" id="Phobius"/>
    </source>
</evidence>
<evidence type="ECO:0000313" key="3">
    <source>
        <dbReference type="EMBL" id="CDR34616.1"/>
    </source>
</evidence>
<dbReference type="PANTHER" id="PTHR40940">
    <property type="entry name" value="PROTEIN BATD-RELATED"/>
    <property type="match status" value="1"/>
</dbReference>
<dbReference type="EMBL" id="CCEJ010000008">
    <property type="protein sequence ID" value="CDR34616.1"/>
    <property type="molecule type" value="Genomic_DNA"/>
</dbReference>
<keyword evidence="2" id="KW-0812">Transmembrane</keyword>
<organism evidence="3 4">
    <name type="scientific">Candidatus Criblamydia sequanensis CRIB-18</name>
    <dbReference type="NCBI Taxonomy" id="1437425"/>
    <lineage>
        <taxon>Bacteria</taxon>
        <taxon>Pseudomonadati</taxon>
        <taxon>Chlamydiota</taxon>
        <taxon>Chlamydiia</taxon>
        <taxon>Parachlamydiales</taxon>
        <taxon>Candidatus Criblamydiaceae</taxon>
        <taxon>Candidatus Criblamydia</taxon>
    </lineage>
</organism>
<reference evidence="3" key="2">
    <citation type="submission" date="2014-09" db="EMBL/GenBank/DDBJ databases">
        <title>Criblamydia sequanensis harbors a mega-plasmid encoding arsenite resistance.</title>
        <authorList>
            <person name="Bertelli C."/>
            <person name="Goesmann A."/>
            <person name="Greub G."/>
        </authorList>
    </citation>
    <scope>NUCLEOTIDE SEQUENCE [LARGE SCALE GENOMIC DNA]</scope>
    <source>
        <strain evidence="3">CRIB-18</strain>
    </source>
</reference>
<dbReference type="eggNOG" id="COG0457">
    <property type="taxonomic scope" value="Bacteria"/>
</dbReference>
<feature type="transmembrane region" description="Helical" evidence="2">
    <location>
        <begin position="450"/>
        <end position="469"/>
    </location>
</feature>
<dbReference type="STRING" id="1437425.CSEC_1807"/>
<gene>
    <name evidence="3" type="ORF">CSEC_1807</name>
</gene>
<keyword evidence="2" id="KW-1133">Transmembrane helix</keyword>
<dbReference type="AlphaFoldDB" id="A0A090CZZ8"/>
<comment type="caution">
    <text evidence="3">The sequence shown here is derived from an EMBL/GenBank/DDBJ whole genome shotgun (WGS) entry which is preliminary data.</text>
</comment>
<evidence type="ECO:0000256" key="1">
    <source>
        <dbReference type="SAM" id="MobiDB-lite"/>
    </source>
</evidence>
<feature type="compositionally biased region" description="Basic and acidic residues" evidence="1">
    <location>
        <begin position="414"/>
        <end position="424"/>
    </location>
</feature>
<reference evidence="3" key="1">
    <citation type="submission" date="2013-12" db="EMBL/GenBank/DDBJ databases">
        <authorList>
            <person name="Linke B."/>
        </authorList>
    </citation>
    <scope>NUCLEOTIDE SEQUENCE [LARGE SCALE GENOMIC DNA]</scope>
    <source>
        <strain evidence="3">CRIB-18</strain>
    </source>
</reference>
<evidence type="ECO:0000313" key="4">
    <source>
        <dbReference type="Proteomes" id="UP000031552"/>
    </source>
</evidence>
<dbReference type="Proteomes" id="UP000031552">
    <property type="component" value="Unassembled WGS sequence"/>
</dbReference>
<feature type="region of interest" description="Disordered" evidence="1">
    <location>
        <begin position="405"/>
        <end position="424"/>
    </location>
</feature>
<dbReference type="OrthoDB" id="20603at2"/>
<keyword evidence="4" id="KW-1185">Reference proteome</keyword>
<name>A0A090CZZ8_9BACT</name>
<dbReference type="InterPro" id="IPR025738">
    <property type="entry name" value="BatD"/>
</dbReference>
<dbReference type="PANTHER" id="PTHR40940:SF2">
    <property type="entry name" value="BATD"/>
    <property type="match status" value="1"/>
</dbReference>
<proteinExistence type="predicted"/>
<accession>A0A090CZZ8</accession>
<sequence length="576" mass="64003">MVRSKNKLIYPTFLQVFLLFGLFFMANTLDGEEPKITVSFYDETLAPGKPVQGLITIMHSDKDAIPLESFKLKDQKLNPTFLKKTEVGNGLVISLYQFAIASRQKGLYVLPPIKVKVGAQEFQTPSMTYEIKPDGSSGESPNATAKTKDGDPIIFALKSFVDGKSELYPGQKIIVGYFYIFNNNIEITKETLPLFEAGEFKKVGAQQVSNYKQSGLGIRQIAQELKADKPGNYRLGPSIIEGKVYRTSSRTGEKEYISDVIRAEAPAVNLLVKSFPDRGKPASFNGAIGEDLQFKVEIQSLPELSVGDKLTLSLAVTGKGDFESLPMPDVCCQPGFPGKFRLSDFPPAVTVKGSTKYFVVEMTPLSSSIKAIPPIEFSYFNLKTESYTTLRSAPIPIKVHEAPKGAIAPEGPTEENKDENKIWSEPKNTPEALEISSIYPITKEDLTSRFLGTLSAIWLIPMGLLALYLQSQLKRRRNKPGVEKVSKKPQEILNEADKTNLHALIEKSLMQALFEKGLVSRQDLSPHELDERGITGEVRAFFEDLEEARFSGKEHLSYEAQKQKALELLDKIKKAD</sequence>
<keyword evidence="2" id="KW-0472">Membrane</keyword>
<protein>
    <submittedName>
        <fullName evidence="3">Conserved putative membrane protein</fullName>
    </submittedName>
</protein>